<dbReference type="EMBL" id="HG970333">
    <property type="protein sequence ID" value="CEF77644.1"/>
    <property type="molecule type" value="Genomic_DNA"/>
</dbReference>
<reference evidence="4" key="4">
    <citation type="submission" date="2017-01" db="UniProtKB">
        <authorList>
            <consortium name="EnsemblFungi"/>
        </authorList>
    </citation>
    <scope>IDENTIFICATION</scope>
    <source>
        <strain evidence="4">PH-1 / ATCC MYA-4620 / FGSC 9075 / NRRL 31084</strain>
    </source>
</reference>
<dbReference type="InterPro" id="IPR052895">
    <property type="entry name" value="HetReg/Transcr_Mod"/>
</dbReference>
<dbReference type="PANTHER" id="PTHR24148:SF64">
    <property type="entry name" value="HETEROKARYON INCOMPATIBILITY DOMAIN-CONTAINING PROTEIN"/>
    <property type="match status" value="1"/>
</dbReference>
<evidence type="ECO:0000313" key="4">
    <source>
        <dbReference type="EnsemblFungi" id="CEF77644"/>
    </source>
</evidence>
<feature type="domain" description="Heterokaryon incompatibility" evidence="2">
    <location>
        <begin position="81"/>
        <end position="248"/>
    </location>
</feature>
<dbReference type="STRING" id="229533.I1S6S6"/>
<gene>
    <name evidence="4" type="primary">FG02946.1</name>
    <name evidence="3" type="ORF">FGRAMPH1_01T11681</name>
</gene>
<dbReference type="OrthoDB" id="270167at2759"/>
<accession>I1S6S6</accession>
<dbReference type="HOGENOM" id="CLU_016235_0_0_1"/>
<keyword evidence="5" id="KW-1185">Reference proteome</keyword>
<reference evidence="3 5" key="3">
    <citation type="journal article" date="2015" name="BMC Genomics">
        <title>The completed genome sequence of the pathogenic ascomycete fungus Fusarium graminearum.</title>
        <authorList>
            <person name="King R."/>
            <person name="Urban M."/>
            <person name="Hammond-Kosack M.C."/>
            <person name="Hassani-Pak K."/>
            <person name="Hammond-Kosack K.E."/>
        </authorList>
    </citation>
    <scope>NUCLEOTIDE SEQUENCE [LARGE SCALE GENOMIC DNA]</scope>
    <source>
        <strain evidence="5">ATCC MYA-4620 / CBS 123657 / FGSC 9075 / NRRL 31084 / PH-1</strain>
        <strain evidence="3">PH-1</strain>
    </source>
</reference>
<reference evidence="4 5" key="1">
    <citation type="journal article" date="2007" name="Science">
        <title>The Fusarium graminearum genome reveals a link between localized polymorphism and pathogen specialization.</title>
        <authorList>
            <person name="Cuomo C.A."/>
            <person name="Gueldener U."/>
            <person name="Xu J.-R."/>
            <person name="Trail F."/>
            <person name="Turgeon B.G."/>
            <person name="Di Pietro A."/>
            <person name="Walton J.D."/>
            <person name="Ma L.-J."/>
            <person name="Baker S.E."/>
            <person name="Rep M."/>
            <person name="Adam G."/>
            <person name="Antoniw J."/>
            <person name="Baldwin T."/>
            <person name="Calvo S.E."/>
            <person name="Chang Y.-L."/>
            <person name="DeCaprio D."/>
            <person name="Gale L.R."/>
            <person name="Gnerre S."/>
            <person name="Goswami R.S."/>
            <person name="Hammond-Kosack K."/>
            <person name="Harris L.J."/>
            <person name="Hilburn K."/>
            <person name="Kennell J.C."/>
            <person name="Kroken S."/>
            <person name="Magnuson J.K."/>
            <person name="Mannhaupt G."/>
            <person name="Mauceli E.W."/>
            <person name="Mewes H.-W."/>
            <person name="Mitterbauer R."/>
            <person name="Muehlbauer G."/>
            <person name="Muensterkoetter M."/>
            <person name="Nelson D."/>
            <person name="O'Donnell K."/>
            <person name="Ouellet T."/>
            <person name="Qi W."/>
            <person name="Quesneville H."/>
            <person name="Roncero M.I.G."/>
            <person name="Seong K.-Y."/>
            <person name="Tetko I.V."/>
            <person name="Urban M."/>
            <person name="Waalwijk C."/>
            <person name="Ward T.J."/>
            <person name="Yao J."/>
            <person name="Birren B.W."/>
            <person name="Kistler H.C."/>
        </authorList>
    </citation>
    <scope>NUCLEOTIDE SEQUENCE [LARGE SCALE GENOMIC DNA]</scope>
    <source>
        <strain evidence="5">ATCC MYA-4620 / CBS 123657 / FGSC 9075 / NRRL 31084 / PH-1</strain>
        <strain evidence="4">PH-1 / ATCC MYA-4620 / FGSC 9075 / NRRL 31084</strain>
    </source>
</reference>
<organism evidence="3 5">
    <name type="scientific">Gibberella zeae (strain ATCC MYA-4620 / CBS 123657 / FGSC 9075 / NRRL 31084 / PH-1)</name>
    <name type="common">Wheat head blight fungus</name>
    <name type="synonym">Fusarium graminearum</name>
    <dbReference type="NCBI Taxonomy" id="229533"/>
    <lineage>
        <taxon>Eukaryota</taxon>
        <taxon>Fungi</taxon>
        <taxon>Dikarya</taxon>
        <taxon>Ascomycota</taxon>
        <taxon>Pezizomycotina</taxon>
        <taxon>Sordariomycetes</taxon>
        <taxon>Hypocreomycetidae</taxon>
        <taxon>Hypocreales</taxon>
        <taxon>Nectriaceae</taxon>
        <taxon>Fusarium</taxon>
    </lineage>
</organism>
<sequence>MAAKHDLPGNTSKDENDTVSALMEIQKCRVPQQKMRWIVENLECLGRRQSRKRKLNTDESEKPERPYWFRKEVNGFTDSNFVALSYTWDASEYETQNPKPEGHLIERRDREDDWESSVRNSVLERVTRYMQCHDVPLLWIDRHSIPQKKCKTTPCVHGECKQKRHALDAMDWVYSLSDHPVALLGRPIQSEDEIATLSAILSGALVKYQDGKPALDKDTEYRQAKKMLDLLHEITRDKWWRRAWTFQENYKAGLKMTLLIHHDPDLERAKRSTPSGTKAMFGVVPGELSIQSVKFFESATEFCLAFRQHHFATSEDEEKIIHILKTAGRYRMLLSHSTSMSGIIISDVNWRGVTEPWDRLAIIANCCQYATRLDAARLQQMEGNVASLDLSILALRLLNGEILNNEEAHVPDGTIVERMNDLFFDDFRAPKGAKKLTYNKGCRFFDVEFTRTGIKTKGHLWKLGETLRPPRSSPRLSQTSHKDKKQLSEYERTRLKQLSELIKAKHTSDDAGIVDCIKDFLEEDSFVMDDQGSFSLRYRRLMTKAVVRAMDADQTLSLGYLCDPEGEPTVARGIFIHDRDAVESDEPLSQADKDPAYVFTSLWSDEDVDEEYLANELDHHVSIGVRLSDDRSQESLQLYTQEWVLGLCFFTGVPTSDVVFPWPQMYPVQPLGSRLVG</sequence>
<dbReference type="RefSeq" id="XP_011322852.1">
    <property type="nucleotide sequence ID" value="XM_011324550.1"/>
</dbReference>
<dbReference type="EnsemblFungi" id="CEF77644">
    <property type="protein sequence ID" value="CEF77644"/>
    <property type="gene ID" value="FGRRES_12549"/>
</dbReference>
<evidence type="ECO:0000259" key="2">
    <source>
        <dbReference type="Pfam" id="PF06985"/>
    </source>
</evidence>
<evidence type="ECO:0000313" key="5">
    <source>
        <dbReference type="Proteomes" id="UP000070720"/>
    </source>
</evidence>
<evidence type="ECO:0000256" key="1">
    <source>
        <dbReference type="SAM" id="MobiDB-lite"/>
    </source>
</evidence>
<reference evidence="4 5" key="2">
    <citation type="journal article" date="2010" name="Nature">
        <title>Comparative genomics reveals mobile pathogenicity chromosomes in Fusarium.</title>
        <authorList>
            <person name="Ma L.J."/>
            <person name="van der Does H.C."/>
            <person name="Borkovich K.A."/>
            <person name="Coleman J.J."/>
            <person name="Daboussi M.J."/>
            <person name="Di Pietro A."/>
            <person name="Dufresne M."/>
            <person name="Freitag M."/>
            <person name="Grabherr M."/>
            <person name="Henrissat B."/>
            <person name="Houterman P.M."/>
            <person name="Kang S."/>
            <person name="Shim W.B."/>
            <person name="Woloshuk C."/>
            <person name="Xie X."/>
            <person name="Xu J.R."/>
            <person name="Antoniw J."/>
            <person name="Baker S.E."/>
            <person name="Bluhm B.H."/>
            <person name="Breakspear A."/>
            <person name="Brown D.W."/>
            <person name="Butchko R.A."/>
            <person name="Chapman S."/>
            <person name="Coulson R."/>
            <person name="Coutinho P.M."/>
            <person name="Danchin E.G."/>
            <person name="Diener A."/>
            <person name="Gale L.R."/>
            <person name="Gardiner D.M."/>
            <person name="Goff S."/>
            <person name="Hammond-Kosack K.E."/>
            <person name="Hilburn K."/>
            <person name="Hua-Van A."/>
            <person name="Jonkers W."/>
            <person name="Kazan K."/>
            <person name="Kodira C.D."/>
            <person name="Koehrsen M."/>
            <person name="Kumar L."/>
            <person name="Lee Y.H."/>
            <person name="Li L."/>
            <person name="Manners J.M."/>
            <person name="Miranda-Saavedra D."/>
            <person name="Mukherjee M."/>
            <person name="Park G."/>
            <person name="Park J."/>
            <person name="Park S.Y."/>
            <person name="Proctor R.H."/>
            <person name="Regev A."/>
            <person name="Ruiz-Roldan M.C."/>
            <person name="Sain D."/>
            <person name="Sakthikumar S."/>
            <person name="Sykes S."/>
            <person name="Schwartz D.C."/>
            <person name="Turgeon B.G."/>
            <person name="Wapinski I."/>
            <person name="Yoder O."/>
            <person name="Young S."/>
            <person name="Zeng Q."/>
            <person name="Zhou S."/>
            <person name="Galagan J."/>
            <person name="Cuomo C.A."/>
            <person name="Kistler H.C."/>
            <person name="Rep M."/>
        </authorList>
    </citation>
    <scope>GENOME REANNOTATION</scope>
    <source>
        <strain evidence="5">ATCC MYA-4620 / CBS 123657 / FGSC 9075 / NRRL 31084 / PH-1</strain>
        <strain evidence="4">PH-1 / ATCC MYA-4620 / FGSC 9075 / NRRL 31084</strain>
    </source>
</reference>
<proteinExistence type="predicted"/>
<dbReference type="Pfam" id="PF06985">
    <property type="entry name" value="HET"/>
    <property type="match status" value="1"/>
</dbReference>
<dbReference type="KEGG" id="fgr:FGSG_12549"/>
<accession>A0A098DFA8</accession>
<dbReference type="VEuPathDB" id="FungiDB:FGRAMPH1_01G11681"/>
<dbReference type="AlphaFoldDB" id="I1S6S6"/>
<dbReference type="InterPro" id="IPR010730">
    <property type="entry name" value="HET"/>
</dbReference>
<dbReference type="PANTHER" id="PTHR24148">
    <property type="entry name" value="ANKYRIN REPEAT DOMAIN-CONTAINING PROTEIN 39 HOMOLOG-RELATED"/>
    <property type="match status" value="1"/>
</dbReference>
<feature type="region of interest" description="Disordered" evidence="1">
    <location>
        <begin position="465"/>
        <end position="487"/>
    </location>
</feature>
<dbReference type="eggNOG" id="ENOG502SQ2Q">
    <property type="taxonomic scope" value="Eukaryota"/>
</dbReference>
<dbReference type="InParanoid" id="I1S6S6"/>
<dbReference type="Proteomes" id="UP000070720">
    <property type="component" value="Chromosome 2"/>
</dbReference>
<evidence type="ECO:0000313" key="3">
    <source>
        <dbReference type="EMBL" id="CEF77644.1"/>
    </source>
</evidence>
<name>I1S6S6_GIBZE</name>
<protein>
    <submittedName>
        <fullName evidence="3">Chromosome 2, complete genome</fullName>
    </submittedName>
</protein>